<accession>A0A238LG24</accession>
<name>A0A238LG24_9RHOB</name>
<evidence type="ECO:0000259" key="1">
    <source>
        <dbReference type="Pfam" id="PF01471"/>
    </source>
</evidence>
<organism evidence="2 3">
    <name type="scientific">Flavimaricola marinus</name>
    <dbReference type="NCBI Taxonomy" id="1819565"/>
    <lineage>
        <taxon>Bacteria</taxon>
        <taxon>Pseudomonadati</taxon>
        <taxon>Pseudomonadota</taxon>
        <taxon>Alphaproteobacteria</taxon>
        <taxon>Rhodobacterales</taxon>
        <taxon>Paracoccaceae</taxon>
        <taxon>Flavimaricola</taxon>
    </lineage>
</organism>
<proteinExistence type="predicted"/>
<dbReference type="Pfam" id="PF13365">
    <property type="entry name" value="Trypsin_2"/>
    <property type="match status" value="1"/>
</dbReference>
<dbReference type="Gene3D" id="2.40.10.120">
    <property type="match status" value="1"/>
</dbReference>
<dbReference type="SUPFAM" id="SSF50494">
    <property type="entry name" value="Trypsin-like serine proteases"/>
    <property type="match status" value="1"/>
</dbReference>
<evidence type="ECO:0000313" key="3">
    <source>
        <dbReference type="Proteomes" id="UP000201613"/>
    </source>
</evidence>
<reference evidence="2 3" key="1">
    <citation type="submission" date="2017-05" db="EMBL/GenBank/DDBJ databases">
        <authorList>
            <person name="Song R."/>
            <person name="Chenine A.L."/>
            <person name="Ruprecht R.M."/>
        </authorList>
    </citation>
    <scope>NUCLEOTIDE SEQUENCE [LARGE SCALE GENOMIC DNA]</scope>
    <source>
        <strain evidence="2 3">CECT 8899</strain>
    </source>
</reference>
<sequence length="583" mass="62115">MLSAFFTGAGWAQENGVWVQVEAQPTLSRATDRARAYASELENVNGYALGSGWYAVALGPYSSADAQTLLTQLRRNRTIPSDSYIVDGGQFRTQFWPIGVGAATTPQPLPGTAETPDVDVSTLASADEVSTPEQEVVVIAQPDETVREARQSEAELDRSEKELLQIALQWAGFYTAAIDGSFGRGTRGAMSDWQAANNFEPTGVLTTLQRRVLIDAYNAVLDGMDLQLVRDEATGIEMQIPTGVVAFAAYAPPFARFEATGDIDATVLLISQPGDQDRLFGLYEILQTLEVIPPEGPRERRNSSFTLEGIDGERHSFITASLENGEIKGYALIWPAGDSERRGRVLAEMQASFTRIDGVLDPGLATPGEEQAVDLVSGLAVRKPLLSRSGFYIDDRGTVLTTLEAVSGCGEVIIDGAHVADVVHTDADLGLAVLRSQDRIAPLDVAAFQTGVPRLQAAVAVAGYPYGGLLASPAVTFGTLADIRGLNGEEEVKRLEIMAQEGDAGGPVLDNGGAVLGMLMPKEARSGQVLPPEVSYSVDADEIMASLDAAGIGYRTTASVQATTPEMLTREAGDITVLVSCWE</sequence>
<evidence type="ECO:0000313" key="2">
    <source>
        <dbReference type="EMBL" id="SMY08667.1"/>
    </source>
</evidence>
<dbReference type="Pfam" id="PF01471">
    <property type="entry name" value="PG_binding_1"/>
    <property type="match status" value="1"/>
</dbReference>
<dbReference type="InterPro" id="IPR036365">
    <property type="entry name" value="PGBD-like_sf"/>
</dbReference>
<protein>
    <submittedName>
        <fullName evidence="2">Putative peptidoglycan binding domain protein</fullName>
    </submittedName>
</protein>
<keyword evidence="3" id="KW-1185">Reference proteome</keyword>
<dbReference type="Gene3D" id="1.10.101.10">
    <property type="entry name" value="PGBD-like superfamily/PGBD"/>
    <property type="match status" value="1"/>
</dbReference>
<dbReference type="InterPro" id="IPR036366">
    <property type="entry name" value="PGBDSf"/>
</dbReference>
<dbReference type="InterPro" id="IPR009003">
    <property type="entry name" value="Peptidase_S1_PA"/>
</dbReference>
<dbReference type="OrthoDB" id="6810892at2"/>
<dbReference type="SUPFAM" id="SSF47090">
    <property type="entry name" value="PGBD-like"/>
    <property type="match status" value="1"/>
</dbReference>
<dbReference type="Proteomes" id="UP000201613">
    <property type="component" value="Unassembled WGS sequence"/>
</dbReference>
<dbReference type="InterPro" id="IPR002477">
    <property type="entry name" value="Peptidoglycan-bd-like"/>
</dbReference>
<dbReference type="EMBL" id="FXZK01000005">
    <property type="protein sequence ID" value="SMY08667.1"/>
    <property type="molecule type" value="Genomic_DNA"/>
</dbReference>
<feature type="domain" description="Peptidoglycan binding-like" evidence="1">
    <location>
        <begin position="162"/>
        <end position="212"/>
    </location>
</feature>
<dbReference type="AlphaFoldDB" id="A0A238LG24"/>
<gene>
    <name evidence="2" type="ORF">LOM8899_02822</name>
</gene>